<name>A0A916QQZ8_9RHOB</name>
<dbReference type="PANTHER" id="PTHR11133">
    <property type="entry name" value="SACCHAROPINE DEHYDROGENASE"/>
    <property type="match status" value="1"/>
</dbReference>
<keyword evidence="9" id="KW-1015">Disulfide bond</keyword>
<dbReference type="EC" id="1.5.1.7" evidence="4"/>
<dbReference type="InterPro" id="IPR036291">
    <property type="entry name" value="NAD(P)-bd_dom_sf"/>
</dbReference>
<feature type="binding site" evidence="13">
    <location>
        <begin position="199"/>
        <end position="200"/>
    </location>
    <ligand>
        <name>NAD(+)</name>
        <dbReference type="ChEBI" id="CHEBI:57540"/>
    </ligand>
</feature>
<keyword evidence="17" id="KW-1185">Reference proteome</keyword>
<dbReference type="PIRSF" id="PIRSF018250">
    <property type="entry name" value="Saccharopine_DH_Lys"/>
    <property type="match status" value="1"/>
</dbReference>
<dbReference type="GO" id="GO:0019878">
    <property type="term" value="P:lysine biosynthetic process via aminoadipic acid"/>
    <property type="evidence" value="ECO:0007669"/>
    <property type="project" value="TreeGrafter"/>
</dbReference>
<dbReference type="Gene3D" id="3.40.50.720">
    <property type="entry name" value="NAD(P)-binding Rossmann-like Domain"/>
    <property type="match status" value="1"/>
</dbReference>
<dbReference type="InterPro" id="IPR027281">
    <property type="entry name" value="Lys1"/>
</dbReference>
<evidence type="ECO:0000256" key="9">
    <source>
        <dbReference type="ARBA" id="ARBA00023157"/>
    </source>
</evidence>
<feature type="active site" description="Proton donor" evidence="12">
    <location>
        <position position="93"/>
    </location>
</feature>
<evidence type="ECO:0000256" key="13">
    <source>
        <dbReference type="PIRSR" id="PIRSR018250-3"/>
    </source>
</evidence>
<comment type="pathway">
    <text evidence="1">Amino-acid biosynthesis; L-lysine biosynthesis via AAA pathway; L-lysine from L-alpha-aminoadipate (fungal route): step 3/3.</text>
</comment>
<comment type="subunit">
    <text evidence="3">Monomer.</text>
</comment>
<evidence type="ECO:0000256" key="8">
    <source>
        <dbReference type="ARBA" id="ARBA00023027"/>
    </source>
</evidence>
<evidence type="ECO:0000259" key="15">
    <source>
        <dbReference type="SMART" id="SM01003"/>
    </source>
</evidence>
<dbReference type="InterPro" id="IPR007886">
    <property type="entry name" value="AlaDH/PNT_N"/>
</dbReference>
<feature type="domain" description="Alanine dehydrogenase/pyridine nucleotide transhydrogenase N-terminal" evidence="15">
    <location>
        <begin position="5"/>
        <end position="139"/>
    </location>
</feature>
<dbReference type="CDD" id="cd12188">
    <property type="entry name" value="SDH"/>
    <property type="match status" value="1"/>
</dbReference>
<reference evidence="16" key="1">
    <citation type="journal article" date="2014" name="Int. J. Syst. Evol. Microbiol.">
        <title>Complete genome sequence of Corynebacterium casei LMG S-19264T (=DSM 44701T), isolated from a smear-ripened cheese.</title>
        <authorList>
            <consortium name="US DOE Joint Genome Institute (JGI-PGF)"/>
            <person name="Walter F."/>
            <person name="Albersmeier A."/>
            <person name="Kalinowski J."/>
            <person name="Ruckert C."/>
        </authorList>
    </citation>
    <scope>NUCLEOTIDE SEQUENCE</scope>
    <source>
        <strain evidence="16">CGMCC 1.15880</strain>
    </source>
</reference>
<dbReference type="InterPro" id="IPR007698">
    <property type="entry name" value="AlaDH/PNT_NAD(H)-bd"/>
</dbReference>
<evidence type="ECO:0000256" key="5">
    <source>
        <dbReference type="ARBA" id="ARBA00021221"/>
    </source>
</evidence>
<proteinExistence type="inferred from homology"/>
<evidence type="ECO:0000256" key="7">
    <source>
        <dbReference type="ARBA" id="ARBA00023002"/>
    </source>
</evidence>
<dbReference type="RefSeq" id="WP_188669789.1">
    <property type="nucleotide sequence ID" value="NZ_BMKA01000001.1"/>
</dbReference>
<dbReference type="FunFam" id="3.40.50.720:FF:000217">
    <property type="entry name" value="Saccharopine dehydrogenase [NAD(+), L-lysine-forming]"/>
    <property type="match status" value="1"/>
</dbReference>
<feature type="binding site" evidence="13">
    <location>
        <position position="224"/>
    </location>
    <ligand>
        <name>NAD(+)</name>
        <dbReference type="ChEBI" id="CHEBI:57540"/>
    </ligand>
</feature>
<evidence type="ECO:0000256" key="1">
    <source>
        <dbReference type="ARBA" id="ARBA00004884"/>
    </source>
</evidence>
<feature type="binding site" evidence="13">
    <location>
        <position position="270"/>
    </location>
    <ligand>
        <name>NAD(+)</name>
        <dbReference type="ChEBI" id="CHEBI:57540"/>
    </ligand>
</feature>
<sequence>MVHLWVRAEQRPAEQRVGITPEGVAAFIAAGHAVTVEDSDARAIPIDAYRATGCAIAAAGDWQNAPDDAIIFGLKELDPDGPDLRHRHIMFGHAYKGQADGPALLRRFKNGDGTLYDLEYLTDPSGRRVAAFGYWAGYAGAAVGLKVWAAQQAADSPGPDRINVYQGRNALLSELEQDLKSALAEGAEKPDMIVIGALGRVGSGAVDLAQSLGLSVTKWDMAETAHGGPFPEILDHSLFVNCILANPQVPVFVPKSAVNAPRKLSVIADVSCDPSSDYNPIPIYEESSTFDAPLTRVSAGPPPLDVTAIDNLPSMLPVESSHDYAAQLLPSLLTLNSIDEGVWSGAKAMFDAHVAQV</sequence>
<evidence type="ECO:0000256" key="12">
    <source>
        <dbReference type="PIRSR" id="PIRSR018250-1"/>
    </source>
</evidence>
<dbReference type="Proteomes" id="UP000628017">
    <property type="component" value="Unassembled WGS sequence"/>
</dbReference>
<dbReference type="SUPFAM" id="SSF51735">
    <property type="entry name" value="NAD(P)-binding Rossmann-fold domains"/>
    <property type="match status" value="1"/>
</dbReference>
<reference evidence="16" key="2">
    <citation type="submission" date="2020-09" db="EMBL/GenBank/DDBJ databases">
        <authorList>
            <person name="Sun Q."/>
            <person name="Zhou Y."/>
        </authorList>
    </citation>
    <scope>NUCLEOTIDE SEQUENCE</scope>
    <source>
        <strain evidence="16">CGMCC 1.15880</strain>
    </source>
</reference>
<feature type="binding site" evidence="13">
    <location>
        <position position="127"/>
    </location>
    <ligand>
        <name>NAD(+)</name>
        <dbReference type="ChEBI" id="CHEBI:57540"/>
    </ligand>
</feature>
<dbReference type="GO" id="GO:0004754">
    <property type="term" value="F:saccharopine dehydrogenase (NAD+, L-lysine-forming) activity"/>
    <property type="evidence" value="ECO:0007669"/>
    <property type="project" value="UniProtKB-EC"/>
</dbReference>
<comment type="caution">
    <text evidence="16">The sequence shown here is derived from an EMBL/GenBank/DDBJ whole genome shotgun (WGS) entry which is preliminary data.</text>
</comment>
<dbReference type="SUPFAM" id="SSF52283">
    <property type="entry name" value="Formate/glycerate dehydrogenase catalytic domain-like"/>
    <property type="match status" value="1"/>
</dbReference>
<keyword evidence="7" id="KW-0560">Oxidoreductase</keyword>
<feature type="binding site" evidence="13">
    <location>
        <position position="220"/>
    </location>
    <ligand>
        <name>NAD(+)</name>
        <dbReference type="ChEBI" id="CHEBI:57540"/>
    </ligand>
</feature>
<evidence type="ECO:0000256" key="10">
    <source>
        <dbReference type="ARBA" id="ARBA00033228"/>
    </source>
</evidence>
<gene>
    <name evidence="16" type="primary">sdh</name>
    <name evidence="16" type="ORF">GCM10011498_00550</name>
</gene>
<dbReference type="EMBL" id="BMKA01000001">
    <property type="protein sequence ID" value="GGA05050.1"/>
    <property type="molecule type" value="Genomic_DNA"/>
</dbReference>
<evidence type="ECO:0000313" key="16">
    <source>
        <dbReference type="EMBL" id="GGA05050.1"/>
    </source>
</evidence>
<dbReference type="GO" id="GO:0005737">
    <property type="term" value="C:cytoplasm"/>
    <property type="evidence" value="ECO:0007669"/>
    <property type="project" value="TreeGrafter"/>
</dbReference>
<feature type="active site" description="Proton acceptor" evidence="12">
    <location>
        <position position="75"/>
    </location>
</feature>
<feature type="domain" description="Alanine dehydrogenase/pyridine nucleotide transhydrogenase NAD(H)-binding" evidence="14">
    <location>
        <begin position="182"/>
        <end position="308"/>
    </location>
</feature>
<evidence type="ECO:0000313" key="17">
    <source>
        <dbReference type="Proteomes" id="UP000628017"/>
    </source>
</evidence>
<accession>A0A916QQZ8</accession>
<evidence type="ECO:0000256" key="6">
    <source>
        <dbReference type="ARBA" id="ARBA00022605"/>
    </source>
</evidence>
<dbReference type="AlphaFoldDB" id="A0A916QQZ8"/>
<dbReference type="PANTHER" id="PTHR11133:SF23">
    <property type="entry name" value="SACCHAROPINE DEHYDROGENASE [NAD(+), L-LYSINE-FORMING]"/>
    <property type="match status" value="1"/>
</dbReference>
<dbReference type="Pfam" id="PF05222">
    <property type="entry name" value="AlaDh_PNT_N"/>
    <property type="match status" value="1"/>
</dbReference>
<dbReference type="SMART" id="SM01003">
    <property type="entry name" value="AlaDh_PNT_N"/>
    <property type="match status" value="1"/>
</dbReference>
<evidence type="ECO:0000259" key="14">
    <source>
        <dbReference type="SMART" id="SM01002"/>
    </source>
</evidence>
<dbReference type="InterPro" id="IPR051168">
    <property type="entry name" value="AASS"/>
</dbReference>
<evidence type="ECO:0000256" key="2">
    <source>
        <dbReference type="ARBA" id="ARBA00005689"/>
    </source>
</evidence>
<keyword evidence="8 13" id="KW-0520">NAD</keyword>
<comment type="catalytic activity">
    <reaction evidence="11">
        <text>L-saccharopine + NAD(+) + H2O = L-lysine + 2-oxoglutarate + NADH + H(+)</text>
        <dbReference type="Rhea" id="RHEA:12440"/>
        <dbReference type="ChEBI" id="CHEBI:15377"/>
        <dbReference type="ChEBI" id="CHEBI:15378"/>
        <dbReference type="ChEBI" id="CHEBI:16810"/>
        <dbReference type="ChEBI" id="CHEBI:32551"/>
        <dbReference type="ChEBI" id="CHEBI:57540"/>
        <dbReference type="ChEBI" id="CHEBI:57945"/>
        <dbReference type="ChEBI" id="CHEBI:57951"/>
        <dbReference type="EC" id="1.5.1.7"/>
    </reaction>
</comment>
<comment type="similarity">
    <text evidence="2">Belongs to the AlaDH/PNT family.</text>
</comment>
<evidence type="ECO:0000256" key="3">
    <source>
        <dbReference type="ARBA" id="ARBA00011245"/>
    </source>
</evidence>
<feature type="binding site" evidence="13">
    <location>
        <begin position="309"/>
        <end position="312"/>
    </location>
    <ligand>
        <name>NAD(+)</name>
        <dbReference type="ChEBI" id="CHEBI:57540"/>
    </ligand>
</feature>
<keyword evidence="6" id="KW-0028">Amino-acid biosynthesis</keyword>
<organism evidence="16 17">
    <name type="scientific">Neptunicoccus cionae</name>
    <dbReference type="NCBI Taxonomy" id="2035344"/>
    <lineage>
        <taxon>Bacteria</taxon>
        <taxon>Pseudomonadati</taxon>
        <taxon>Pseudomonadota</taxon>
        <taxon>Alphaproteobacteria</taxon>
        <taxon>Rhodobacterales</taxon>
        <taxon>Paracoccaceae</taxon>
        <taxon>Neptunicoccus</taxon>
    </lineage>
</organism>
<evidence type="ECO:0000256" key="11">
    <source>
        <dbReference type="ARBA" id="ARBA00047860"/>
    </source>
</evidence>
<evidence type="ECO:0000256" key="4">
    <source>
        <dbReference type="ARBA" id="ARBA00012847"/>
    </source>
</evidence>
<protein>
    <recommendedName>
        <fullName evidence="5">Saccharopine dehydrogenase [NAD(+), L-lysine-forming]</fullName>
        <ecNumber evidence="4">1.5.1.7</ecNumber>
    </recommendedName>
    <alternativeName>
        <fullName evidence="10">Lysine--2-oxoglutarate reductase</fullName>
    </alternativeName>
</protein>
<dbReference type="SMART" id="SM01002">
    <property type="entry name" value="AlaDh_PNT_C"/>
    <property type="match status" value="1"/>
</dbReference>